<evidence type="ECO:0000256" key="2">
    <source>
        <dbReference type="ARBA" id="ARBA00006763"/>
    </source>
</evidence>
<dbReference type="PANTHER" id="PTHR31223">
    <property type="entry name" value="LOG FAMILY PROTEIN YJL055W"/>
    <property type="match status" value="1"/>
</dbReference>
<sequence length="194" mass="20714">MPAIKAVTVFGGASSGSSPIFRDVATALGEKLAKAGITVIFGGGSIGMMGAVADGALAAGGQVIGIIPDFLARKEVAHTKVTEMIVTDSMHSRKRRMFEMSDAFVTLPGGLGTLDETFEMITWRQLDLHAKPILVCDIEGWGMIFADMVDSYVEMGFAPAHSRDFFEVLESADAIVERLMELPVIETATDSARL</sequence>
<dbReference type="NCBIfam" id="TIGR00730">
    <property type="entry name" value="Rossman fold protein, TIGR00730 family"/>
    <property type="match status" value="1"/>
</dbReference>
<dbReference type="Gene3D" id="3.40.50.450">
    <property type="match status" value="1"/>
</dbReference>
<evidence type="ECO:0000313" key="4">
    <source>
        <dbReference type="EMBL" id="MCB8879362.1"/>
    </source>
</evidence>
<dbReference type="InterPro" id="IPR005269">
    <property type="entry name" value="LOG"/>
</dbReference>
<dbReference type="Pfam" id="PF03641">
    <property type="entry name" value="Lysine_decarbox"/>
    <property type="match status" value="1"/>
</dbReference>
<dbReference type="InterPro" id="IPR031100">
    <property type="entry name" value="LOG_fam"/>
</dbReference>
<dbReference type="GO" id="GO:0009691">
    <property type="term" value="P:cytokinin biosynthetic process"/>
    <property type="evidence" value="ECO:0007669"/>
    <property type="project" value="UniProtKB-UniRule"/>
</dbReference>
<evidence type="ECO:0000256" key="1">
    <source>
        <dbReference type="ARBA" id="ARBA00000274"/>
    </source>
</evidence>
<keyword evidence="5" id="KW-1185">Reference proteome</keyword>
<name>A0A964E2L7_9PROT</name>
<dbReference type="AlphaFoldDB" id="A0A964E2L7"/>
<comment type="similarity">
    <text evidence="2 3">Belongs to the LOG family.</text>
</comment>
<keyword evidence="3" id="KW-0378">Hydrolase</keyword>
<comment type="caution">
    <text evidence="4">The sequence shown here is derived from an EMBL/GenBank/DDBJ whole genome shotgun (WGS) entry which is preliminary data.</text>
</comment>
<evidence type="ECO:0000313" key="5">
    <source>
        <dbReference type="Proteomes" id="UP000721844"/>
    </source>
</evidence>
<comment type="catalytic activity">
    <reaction evidence="1">
        <text>AMP + H2O = D-ribose 5-phosphate + adenine</text>
        <dbReference type="Rhea" id="RHEA:20129"/>
        <dbReference type="ChEBI" id="CHEBI:15377"/>
        <dbReference type="ChEBI" id="CHEBI:16708"/>
        <dbReference type="ChEBI" id="CHEBI:78346"/>
        <dbReference type="ChEBI" id="CHEBI:456215"/>
        <dbReference type="EC" id="3.2.2.4"/>
    </reaction>
</comment>
<dbReference type="GO" id="GO:0005829">
    <property type="term" value="C:cytosol"/>
    <property type="evidence" value="ECO:0007669"/>
    <property type="project" value="TreeGrafter"/>
</dbReference>
<dbReference type="EMBL" id="JAESVA010000001">
    <property type="protein sequence ID" value="MCB8879362.1"/>
    <property type="molecule type" value="Genomic_DNA"/>
</dbReference>
<dbReference type="RefSeq" id="WP_227305954.1">
    <property type="nucleotide sequence ID" value="NZ_JAESVA010000001.1"/>
</dbReference>
<protein>
    <recommendedName>
        <fullName evidence="3">Cytokinin riboside 5'-monophosphate phosphoribohydrolase</fullName>
        <ecNumber evidence="3">3.2.2.n1</ecNumber>
    </recommendedName>
</protein>
<proteinExistence type="inferred from homology"/>
<dbReference type="Proteomes" id="UP000721844">
    <property type="component" value="Unassembled WGS sequence"/>
</dbReference>
<dbReference type="PANTHER" id="PTHR31223:SF70">
    <property type="entry name" value="LOG FAMILY PROTEIN YJL055W"/>
    <property type="match status" value="1"/>
</dbReference>
<dbReference type="GO" id="GO:0008714">
    <property type="term" value="F:AMP nucleosidase activity"/>
    <property type="evidence" value="ECO:0007669"/>
    <property type="project" value="UniProtKB-EC"/>
</dbReference>
<organism evidence="4 5">
    <name type="scientific">Acidisoma cellulosilyticum</name>
    <dbReference type="NCBI Taxonomy" id="2802395"/>
    <lineage>
        <taxon>Bacteria</taxon>
        <taxon>Pseudomonadati</taxon>
        <taxon>Pseudomonadota</taxon>
        <taxon>Alphaproteobacteria</taxon>
        <taxon>Acetobacterales</taxon>
        <taxon>Acidocellaceae</taxon>
        <taxon>Acidisoma</taxon>
    </lineage>
</organism>
<reference evidence="4 5" key="1">
    <citation type="journal article" date="2021" name="Microorganisms">
        <title>Acidisoma silvae sp. nov. and Acidisomacellulosilytica sp. nov., Two Acidophilic Bacteria Isolated from Decaying Wood, Hydrolyzing Cellulose and Producing Poly-3-hydroxybutyrate.</title>
        <authorList>
            <person name="Mieszkin S."/>
            <person name="Pouder E."/>
            <person name="Uroz S."/>
            <person name="Simon-Colin C."/>
            <person name="Alain K."/>
        </authorList>
    </citation>
    <scope>NUCLEOTIDE SEQUENCE [LARGE SCALE GENOMIC DNA]</scope>
    <source>
        <strain evidence="4 5">HW T5.17</strain>
    </source>
</reference>
<accession>A0A964E2L7</accession>
<keyword evidence="3" id="KW-0203">Cytokinin biosynthesis</keyword>
<dbReference type="SUPFAM" id="SSF102405">
    <property type="entry name" value="MCP/YpsA-like"/>
    <property type="match status" value="1"/>
</dbReference>
<evidence type="ECO:0000256" key="3">
    <source>
        <dbReference type="RuleBase" id="RU363015"/>
    </source>
</evidence>
<gene>
    <name evidence="4" type="ORF">ACELLULO517_03885</name>
</gene>
<dbReference type="EC" id="3.2.2.n1" evidence="3"/>